<dbReference type="SUPFAM" id="SSF50978">
    <property type="entry name" value="WD40 repeat-like"/>
    <property type="match status" value="1"/>
</dbReference>
<dbReference type="GO" id="GO:0007099">
    <property type="term" value="P:centriole replication"/>
    <property type="evidence" value="ECO:0007669"/>
    <property type="project" value="TreeGrafter"/>
</dbReference>
<evidence type="ECO:0008006" key="3">
    <source>
        <dbReference type="Google" id="ProtNLM"/>
    </source>
</evidence>
<dbReference type="InterPro" id="IPR052779">
    <property type="entry name" value="WDR62"/>
</dbReference>
<dbReference type="Gene3D" id="2.130.10.10">
    <property type="entry name" value="YVTN repeat-like/Quinoprotein amine dehydrogenase"/>
    <property type="match status" value="1"/>
</dbReference>
<protein>
    <recommendedName>
        <fullName evidence="3">Anaphase-promoting complex subunit 4 WD40 domain-containing protein</fullName>
    </recommendedName>
</protein>
<organism evidence="1 2">
    <name type="scientific">Hucho hucho</name>
    <name type="common">huchen</name>
    <dbReference type="NCBI Taxonomy" id="62062"/>
    <lineage>
        <taxon>Eukaryota</taxon>
        <taxon>Metazoa</taxon>
        <taxon>Chordata</taxon>
        <taxon>Craniata</taxon>
        <taxon>Vertebrata</taxon>
        <taxon>Euteleostomi</taxon>
        <taxon>Actinopterygii</taxon>
        <taxon>Neopterygii</taxon>
        <taxon>Teleostei</taxon>
        <taxon>Protacanthopterygii</taxon>
        <taxon>Salmoniformes</taxon>
        <taxon>Salmonidae</taxon>
        <taxon>Salmoninae</taxon>
        <taxon>Hucho</taxon>
    </lineage>
</organism>
<dbReference type="PANTHER" id="PTHR45589:SF2">
    <property type="entry name" value="WD REPEAT DOMAIN 62"/>
    <property type="match status" value="1"/>
</dbReference>
<dbReference type="GeneTree" id="ENSGT00940000165793"/>
<name>A0A4W5L8X8_9TELE</name>
<dbReference type="InterPro" id="IPR036322">
    <property type="entry name" value="WD40_repeat_dom_sf"/>
</dbReference>
<dbReference type="Proteomes" id="UP000314982">
    <property type="component" value="Unassembled WGS sequence"/>
</dbReference>
<dbReference type="Ensembl" id="ENSHHUT00000022537.1">
    <property type="protein sequence ID" value="ENSHHUP00000021725.1"/>
    <property type="gene ID" value="ENSHHUG00000013613.1"/>
</dbReference>
<reference evidence="2" key="1">
    <citation type="submission" date="2018-06" db="EMBL/GenBank/DDBJ databases">
        <title>Genome assembly of Danube salmon.</title>
        <authorList>
            <person name="Macqueen D.J."/>
            <person name="Gundappa M.K."/>
        </authorList>
    </citation>
    <scope>NUCLEOTIDE SEQUENCE [LARGE SCALE GENOMIC DNA]</scope>
</reference>
<dbReference type="PANTHER" id="PTHR45589">
    <property type="entry name" value="WD REPEAT DOMAIN 62, ISOFORM G"/>
    <property type="match status" value="1"/>
</dbReference>
<reference evidence="1" key="3">
    <citation type="submission" date="2025-09" db="UniProtKB">
        <authorList>
            <consortium name="Ensembl"/>
        </authorList>
    </citation>
    <scope>IDENTIFICATION</scope>
</reference>
<evidence type="ECO:0000313" key="1">
    <source>
        <dbReference type="Ensembl" id="ENSHHUP00000021725.1"/>
    </source>
</evidence>
<sequence>MKKCFKGSISDDGTLLKVQMDPAGIYLATSCSDKSICIFDYESGECVATLFGHSGSSTLLHVSFLPLPPVSFLPPPPVSFLPPPP</sequence>
<keyword evidence="2" id="KW-1185">Reference proteome</keyword>
<dbReference type="AlphaFoldDB" id="A0A4W5L8X8"/>
<reference evidence="1" key="2">
    <citation type="submission" date="2025-08" db="UniProtKB">
        <authorList>
            <consortium name="Ensembl"/>
        </authorList>
    </citation>
    <scope>IDENTIFICATION</scope>
</reference>
<dbReference type="InterPro" id="IPR015943">
    <property type="entry name" value="WD40/YVTN_repeat-like_dom_sf"/>
</dbReference>
<accession>A0A4W5L8X8</accession>
<evidence type="ECO:0000313" key="2">
    <source>
        <dbReference type="Proteomes" id="UP000314982"/>
    </source>
</evidence>
<proteinExistence type="predicted"/>
<dbReference type="GO" id="GO:0072686">
    <property type="term" value="C:mitotic spindle"/>
    <property type="evidence" value="ECO:0007669"/>
    <property type="project" value="TreeGrafter"/>
</dbReference>
<dbReference type="STRING" id="62062.ENSHHUP00000021725"/>